<accession>U4LLL0</accession>
<dbReference type="EMBL" id="HF935944">
    <property type="protein sequence ID" value="CCX14273.1"/>
    <property type="molecule type" value="Genomic_DNA"/>
</dbReference>
<organism evidence="1 2">
    <name type="scientific">Pyronema omphalodes (strain CBS 100304)</name>
    <name type="common">Pyronema confluens</name>
    <dbReference type="NCBI Taxonomy" id="1076935"/>
    <lineage>
        <taxon>Eukaryota</taxon>
        <taxon>Fungi</taxon>
        <taxon>Dikarya</taxon>
        <taxon>Ascomycota</taxon>
        <taxon>Pezizomycotina</taxon>
        <taxon>Pezizomycetes</taxon>
        <taxon>Pezizales</taxon>
        <taxon>Pyronemataceae</taxon>
        <taxon>Pyronema</taxon>
    </lineage>
</organism>
<keyword evidence="2" id="KW-1185">Reference proteome</keyword>
<dbReference type="Proteomes" id="UP000018144">
    <property type="component" value="Unassembled WGS sequence"/>
</dbReference>
<sequence length="73" mass="7988">MNIPEYTGSYPFFDLPPTLCITTTSKQAPDISNRIALLSVRVDITPQGIHGLNIPVAVYSDFLRRPSGVPTTI</sequence>
<reference evidence="1 2" key="1">
    <citation type="journal article" date="2013" name="PLoS Genet.">
        <title>The genome and development-dependent transcriptomes of Pyronema confluens: a window into fungal evolution.</title>
        <authorList>
            <person name="Traeger S."/>
            <person name="Altegoer F."/>
            <person name="Freitag M."/>
            <person name="Gabaldon T."/>
            <person name="Kempken F."/>
            <person name="Kumar A."/>
            <person name="Marcet-Houben M."/>
            <person name="Poggeler S."/>
            <person name="Stajich J.E."/>
            <person name="Nowrousian M."/>
        </authorList>
    </citation>
    <scope>NUCLEOTIDE SEQUENCE [LARGE SCALE GENOMIC DNA]</scope>
    <source>
        <strain evidence="2">CBS 100304</strain>
        <tissue evidence="1">Vegetative mycelium</tissue>
    </source>
</reference>
<evidence type="ECO:0000313" key="2">
    <source>
        <dbReference type="Proteomes" id="UP000018144"/>
    </source>
</evidence>
<proteinExistence type="predicted"/>
<gene>
    <name evidence="1" type="ORF">PCON_13866</name>
</gene>
<evidence type="ECO:0000313" key="1">
    <source>
        <dbReference type="EMBL" id="CCX14273.1"/>
    </source>
</evidence>
<protein>
    <submittedName>
        <fullName evidence="1">Uncharacterized protein</fullName>
    </submittedName>
</protein>
<dbReference type="AlphaFoldDB" id="U4LLL0"/>
<name>U4LLL0_PYROM</name>